<keyword evidence="3" id="KW-1185">Reference proteome</keyword>
<dbReference type="PANTHER" id="PTHR46401:SF8">
    <property type="entry name" value="BLL6006 PROTEIN"/>
    <property type="match status" value="1"/>
</dbReference>
<proteinExistence type="predicted"/>
<evidence type="ECO:0000313" key="2">
    <source>
        <dbReference type="EMBL" id="MDF1586123.1"/>
    </source>
</evidence>
<comment type="caution">
    <text evidence="2">The sequence shown here is derived from an EMBL/GenBank/DDBJ whole genome shotgun (WGS) entry which is preliminary data.</text>
</comment>
<organism evidence="2 3">
    <name type="scientific">Marinimicrococcus flavescens</name>
    <dbReference type="NCBI Taxonomy" id="3031815"/>
    <lineage>
        <taxon>Bacteria</taxon>
        <taxon>Pseudomonadati</taxon>
        <taxon>Pseudomonadota</taxon>
        <taxon>Alphaproteobacteria</taxon>
        <taxon>Geminicoccales</taxon>
        <taxon>Geminicoccaceae</taxon>
        <taxon>Marinimicrococcus</taxon>
    </lineage>
</organism>
<reference evidence="2 3" key="1">
    <citation type="submission" date="2023-03" db="EMBL/GenBank/DDBJ databases">
        <title>YIM 152171 draft genome.</title>
        <authorList>
            <person name="Yang Z."/>
        </authorList>
    </citation>
    <scope>NUCLEOTIDE SEQUENCE [LARGE SCALE GENOMIC DNA]</scope>
    <source>
        <strain evidence="2 3">YIM 152171</strain>
    </source>
</reference>
<dbReference type="InterPro" id="IPR028098">
    <property type="entry name" value="Glyco_trans_4-like_N"/>
</dbReference>
<evidence type="ECO:0000259" key="1">
    <source>
        <dbReference type="Pfam" id="PF13439"/>
    </source>
</evidence>
<dbReference type="Pfam" id="PF13439">
    <property type="entry name" value="Glyco_transf_4"/>
    <property type="match status" value="1"/>
</dbReference>
<name>A0AAP3XQ00_9PROT</name>
<evidence type="ECO:0000313" key="3">
    <source>
        <dbReference type="Proteomes" id="UP001301140"/>
    </source>
</evidence>
<dbReference type="CDD" id="cd03801">
    <property type="entry name" value="GT4_PimA-like"/>
    <property type="match status" value="1"/>
</dbReference>
<dbReference type="EMBL" id="JARGEQ010000073">
    <property type="protein sequence ID" value="MDF1586123.1"/>
    <property type="molecule type" value="Genomic_DNA"/>
</dbReference>
<accession>A0AAP3XQ00</accession>
<gene>
    <name evidence="2" type="ORF">PZ740_06975</name>
</gene>
<dbReference type="Gene3D" id="3.40.50.2000">
    <property type="entry name" value="Glycogen Phosphorylase B"/>
    <property type="match status" value="2"/>
</dbReference>
<dbReference type="Proteomes" id="UP001301140">
    <property type="component" value="Unassembled WGS sequence"/>
</dbReference>
<feature type="domain" description="Glycosyltransferase subfamily 4-like N-terminal" evidence="1">
    <location>
        <begin position="13"/>
        <end position="182"/>
    </location>
</feature>
<dbReference type="Pfam" id="PF13692">
    <property type="entry name" value="Glyco_trans_1_4"/>
    <property type="match status" value="1"/>
</dbReference>
<dbReference type="RefSeq" id="WP_327788539.1">
    <property type="nucleotide sequence ID" value="NZ_JARGEQ010000073.1"/>
</dbReference>
<protein>
    <submittedName>
        <fullName evidence="2">Glycosyltransferase family 4 protein</fullName>
    </submittedName>
</protein>
<sequence length="360" mass="38243">MRPKRILMTADAVGGVWTFALELASGLAAEGVGTVLAVLGPPPDEAQRRAAMAVPGLRLEITGLDLEWRDRRGIDVPEARAALPALARESGAELVHVNGYREAAFGFGQPVLLAAHSCVASWWRACRGGTPPADWDAYLDGVRRGLAAAGAVVVPSHAFLSALEAHYGPLERAAVIHNGRDSSVSFRAGQRRKVILTAGRLWDEAKNVAVLAAAAKRLSWPVLAAGEGEAVPGLRPLGRLAPHELLALMAKSEIFCAPSRYEPFGLAVLEAAASGAALVLSDIPTFRELWEGAARFAPADDPAALAGVLEEVIADGPQRRALQQAARERAKVFTRARMTRGYLELYQRLLAGTRPGEQAA</sequence>
<dbReference type="PANTHER" id="PTHR46401">
    <property type="entry name" value="GLYCOSYLTRANSFERASE WBBK-RELATED"/>
    <property type="match status" value="1"/>
</dbReference>
<dbReference type="SUPFAM" id="SSF53756">
    <property type="entry name" value="UDP-Glycosyltransferase/glycogen phosphorylase"/>
    <property type="match status" value="1"/>
</dbReference>
<dbReference type="AlphaFoldDB" id="A0AAP3XQ00"/>
<dbReference type="GO" id="GO:0016757">
    <property type="term" value="F:glycosyltransferase activity"/>
    <property type="evidence" value="ECO:0007669"/>
    <property type="project" value="UniProtKB-ARBA"/>
</dbReference>